<evidence type="ECO:0000256" key="1">
    <source>
        <dbReference type="SAM" id="Phobius"/>
    </source>
</evidence>
<reference evidence="2" key="1">
    <citation type="submission" date="2022-07" db="EMBL/GenBank/DDBJ databases">
        <title>Draft genome sequence of Zalerion maritima ATCC 34329, a (micro)plastics degrading marine fungus.</title>
        <authorList>
            <person name="Paco A."/>
            <person name="Goncalves M.F.M."/>
            <person name="Rocha-Santos T.A.P."/>
            <person name="Alves A."/>
        </authorList>
    </citation>
    <scope>NUCLEOTIDE SEQUENCE</scope>
    <source>
        <strain evidence="2">ATCC 34329</strain>
    </source>
</reference>
<sequence length="231" mass="26488">MPRIYYSSVISLHTLPPGEILSLLAPPLSRAPPLPLRYRPIILGPLAPENLTSITIVSLFSHPLPPPGVLFLLIPLPLPFALRNPNNQNIHNNEDNNVNHVANNNFTSDMTISLNFFPSPKFCLCLLLTIITLIAYLILSHPSISFWHEAYWYSLVGLIIYIYIDTWMRDILFWLYVCLHVSHLVLRIGWHRLLGDEWEDEDAFNDGVDWVDDDDDEDGDWEGAWFWTGTA</sequence>
<comment type="caution">
    <text evidence="2">The sequence shown here is derived from an EMBL/GenBank/DDBJ whole genome shotgun (WGS) entry which is preliminary data.</text>
</comment>
<evidence type="ECO:0000313" key="3">
    <source>
        <dbReference type="Proteomes" id="UP001201980"/>
    </source>
</evidence>
<dbReference type="EMBL" id="JAKWBI020000061">
    <property type="protein sequence ID" value="KAJ2904165.1"/>
    <property type="molecule type" value="Genomic_DNA"/>
</dbReference>
<dbReference type="AlphaFoldDB" id="A0AAD5WTA0"/>
<evidence type="ECO:0000313" key="2">
    <source>
        <dbReference type="EMBL" id="KAJ2904165.1"/>
    </source>
</evidence>
<keyword evidence="1" id="KW-1133">Transmembrane helix</keyword>
<accession>A0AAD5WTA0</accession>
<feature type="transmembrane region" description="Helical" evidence="1">
    <location>
        <begin position="122"/>
        <end position="139"/>
    </location>
</feature>
<keyword evidence="3" id="KW-1185">Reference proteome</keyword>
<feature type="transmembrane region" description="Helical" evidence="1">
    <location>
        <begin position="171"/>
        <end position="190"/>
    </location>
</feature>
<name>A0AAD5WTA0_9PEZI</name>
<keyword evidence="1" id="KW-0472">Membrane</keyword>
<feature type="transmembrane region" description="Helical" evidence="1">
    <location>
        <begin position="145"/>
        <end position="164"/>
    </location>
</feature>
<keyword evidence="1" id="KW-0812">Transmembrane</keyword>
<organism evidence="2 3">
    <name type="scientific">Zalerion maritima</name>
    <dbReference type="NCBI Taxonomy" id="339359"/>
    <lineage>
        <taxon>Eukaryota</taxon>
        <taxon>Fungi</taxon>
        <taxon>Dikarya</taxon>
        <taxon>Ascomycota</taxon>
        <taxon>Pezizomycotina</taxon>
        <taxon>Sordariomycetes</taxon>
        <taxon>Lulworthiomycetidae</taxon>
        <taxon>Lulworthiales</taxon>
        <taxon>Lulworthiaceae</taxon>
        <taxon>Zalerion</taxon>
    </lineage>
</organism>
<proteinExistence type="predicted"/>
<gene>
    <name evidence="2" type="ORF">MKZ38_008786</name>
</gene>
<dbReference type="Proteomes" id="UP001201980">
    <property type="component" value="Unassembled WGS sequence"/>
</dbReference>
<protein>
    <submittedName>
        <fullName evidence="2">Uncharacterized protein</fullName>
    </submittedName>
</protein>